<proteinExistence type="predicted"/>
<evidence type="ECO:0000256" key="5">
    <source>
        <dbReference type="ARBA" id="ARBA00022840"/>
    </source>
</evidence>
<gene>
    <name evidence="9" type="primary">CPK2</name>
    <name evidence="9" type="ORF">SNEC2469_LOCUS10109</name>
</gene>
<evidence type="ECO:0000256" key="7">
    <source>
        <dbReference type="SAM" id="MobiDB-lite"/>
    </source>
</evidence>
<sequence length="689" mass="76782">MGASLCHPDEKSPQLALGDRALKCVGRCDAVPCGLGGEQEPRYRTSREEELIGNWTKLELGLLAGATNRCPRPLPLLVPGGMVTHFGGAPPEPAEPADVYELKAWPIGFGSFSEVHLARHRRTRVLRAVKRKKKVDGRCMVADTDEVQKHPSREPSRRRRDEAQEVEVLLRLDHPNVAKLHEVFECQDDLYLVMELLQGGSLAELLLPKHRSPRAKAVQSWAAREPQELPQELQAEEVTASMEGHVGLPEHEACRLFWQMLSGIMHLHGHGVMHRDIKLEHFIFSSSDKTQAQLKLVDFGHAWPLQALYGADGRMVQELTIPGGVGTNHFIAPEVRDDSEVVAHMADRADIWSLGICLHAMLTGRLLPCRTSGISKASQLKQRGSAVPEEPILLSDGERLSRFAQDLLQSLLQMLPEDRPTAEQVARHPWLAAAVEADLSHAANTVLPRFITDLSIVAQIKSMRRLFFLAIARELEDSETLSLQPMFRAMEAQCRGPLTEQSISAAVQRMKKLSKLMPSQELILQLLKALLCVLPTINCDGSGVLGWSEALAVVLLLETQEGARSWMHGPWQDSAADRACIQAFDKLAMGETCITVNSLRRMRSWARAKPRERLEEPEDMFTELGWEVGPGLSRRDFLCIIHDLPQPEPLTDTSEPPEPLPTPSRLDEEFPRKSSLGSTEEYVWDGPSP</sequence>
<keyword evidence="1" id="KW-0723">Serine/threonine-protein kinase</keyword>
<evidence type="ECO:0000259" key="8">
    <source>
        <dbReference type="PROSITE" id="PS50011"/>
    </source>
</evidence>
<dbReference type="EMBL" id="CAJNJA010016142">
    <property type="protein sequence ID" value="CAE7375115.1"/>
    <property type="molecule type" value="Genomic_DNA"/>
</dbReference>
<protein>
    <submittedName>
        <fullName evidence="9">CPK2 protein</fullName>
    </submittedName>
</protein>
<evidence type="ECO:0000256" key="2">
    <source>
        <dbReference type="ARBA" id="ARBA00022679"/>
    </source>
</evidence>
<dbReference type="AlphaFoldDB" id="A0A812PTA8"/>
<feature type="region of interest" description="Disordered" evidence="7">
    <location>
        <begin position="645"/>
        <end position="689"/>
    </location>
</feature>
<dbReference type="InterPro" id="IPR017441">
    <property type="entry name" value="Protein_kinase_ATP_BS"/>
</dbReference>
<organism evidence="9 10">
    <name type="scientific">Symbiodinium necroappetens</name>
    <dbReference type="NCBI Taxonomy" id="1628268"/>
    <lineage>
        <taxon>Eukaryota</taxon>
        <taxon>Sar</taxon>
        <taxon>Alveolata</taxon>
        <taxon>Dinophyceae</taxon>
        <taxon>Suessiales</taxon>
        <taxon>Symbiodiniaceae</taxon>
        <taxon>Symbiodinium</taxon>
    </lineage>
</organism>
<dbReference type="InterPro" id="IPR050205">
    <property type="entry name" value="CDPK_Ser/Thr_kinases"/>
</dbReference>
<dbReference type="PROSITE" id="PS50011">
    <property type="entry name" value="PROTEIN_KINASE_DOM"/>
    <property type="match status" value="1"/>
</dbReference>
<keyword evidence="2" id="KW-0808">Transferase</keyword>
<evidence type="ECO:0000313" key="10">
    <source>
        <dbReference type="Proteomes" id="UP000601435"/>
    </source>
</evidence>
<evidence type="ECO:0000256" key="4">
    <source>
        <dbReference type="ARBA" id="ARBA00022777"/>
    </source>
</evidence>
<dbReference type="Gene3D" id="1.10.510.10">
    <property type="entry name" value="Transferase(Phosphotransferase) domain 1"/>
    <property type="match status" value="2"/>
</dbReference>
<dbReference type="Proteomes" id="UP000601435">
    <property type="component" value="Unassembled WGS sequence"/>
</dbReference>
<feature type="binding site" evidence="6">
    <location>
        <position position="130"/>
    </location>
    <ligand>
        <name>ATP</name>
        <dbReference type="ChEBI" id="CHEBI:30616"/>
    </ligand>
</feature>
<keyword evidence="5 6" id="KW-0067">ATP-binding</keyword>
<dbReference type="PROSITE" id="PS00107">
    <property type="entry name" value="PROTEIN_KINASE_ATP"/>
    <property type="match status" value="1"/>
</dbReference>
<evidence type="ECO:0000313" key="9">
    <source>
        <dbReference type="EMBL" id="CAE7375115.1"/>
    </source>
</evidence>
<keyword evidence="10" id="KW-1185">Reference proteome</keyword>
<reference evidence="9" key="1">
    <citation type="submission" date="2021-02" db="EMBL/GenBank/DDBJ databases">
        <authorList>
            <person name="Dougan E. K."/>
            <person name="Rhodes N."/>
            <person name="Thang M."/>
            <person name="Chan C."/>
        </authorList>
    </citation>
    <scope>NUCLEOTIDE SEQUENCE</scope>
</reference>
<dbReference type="InterPro" id="IPR000719">
    <property type="entry name" value="Prot_kinase_dom"/>
</dbReference>
<evidence type="ECO:0000256" key="3">
    <source>
        <dbReference type="ARBA" id="ARBA00022741"/>
    </source>
</evidence>
<dbReference type="GO" id="GO:0004674">
    <property type="term" value="F:protein serine/threonine kinase activity"/>
    <property type="evidence" value="ECO:0007669"/>
    <property type="project" value="UniProtKB-KW"/>
</dbReference>
<dbReference type="Pfam" id="PF00069">
    <property type="entry name" value="Pkinase"/>
    <property type="match status" value="2"/>
</dbReference>
<accession>A0A812PTA8</accession>
<name>A0A812PTA8_9DINO</name>
<comment type="caution">
    <text evidence="9">The sequence shown here is derived from an EMBL/GenBank/DDBJ whole genome shotgun (WGS) entry which is preliminary data.</text>
</comment>
<keyword evidence="3 6" id="KW-0547">Nucleotide-binding</keyword>
<dbReference type="PANTHER" id="PTHR24349">
    <property type="entry name" value="SERINE/THREONINE-PROTEIN KINASE"/>
    <property type="match status" value="1"/>
</dbReference>
<dbReference type="Gene3D" id="1.10.238.10">
    <property type="entry name" value="EF-hand"/>
    <property type="match status" value="1"/>
</dbReference>
<dbReference type="SUPFAM" id="SSF56112">
    <property type="entry name" value="Protein kinase-like (PK-like)"/>
    <property type="match status" value="1"/>
</dbReference>
<dbReference type="GO" id="GO:0005524">
    <property type="term" value="F:ATP binding"/>
    <property type="evidence" value="ECO:0007669"/>
    <property type="project" value="UniProtKB-UniRule"/>
</dbReference>
<keyword evidence="4" id="KW-0418">Kinase</keyword>
<dbReference type="InterPro" id="IPR011009">
    <property type="entry name" value="Kinase-like_dom_sf"/>
</dbReference>
<dbReference type="OrthoDB" id="10252171at2759"/>
<evidence type="ECO:0000256" key="1">
    <source>
        <dbReference type="ARBA" id="ARBA00022527"/>
    </source>
</evidence>
<feature type="domain" description="Protein kinase" evidence="8">
    <location>
        <begin position="101"/>
        <end position="431"/>
    </location>
</feature>
<evidence type="ECO:0000256" key="6">
    <source>
        <dbReference type="PROSITE-ProRule" id="PRU10141"/>
    </source>
</evidence>